<proteinExistence type="predicted"/>
<evidence type="ECO:0000313" key="2">
    <source>
        <dbReference type="Proteomes" id="UP000294933"/>
    </source>
</evidence>
<keyword evidence="2" id="KW-1185">Reference proteome</keyword>
<reference evidence="1 2" key="1">
    <citation type="submission" date="2018-06" db="EMBL/GenBank/DDBJ databases">
        <title>A transcriptomic atlas of mushroom development highlights an independent origin of complex multicellularity.</title>
        <authorList>
            <consortium name="DOE Joint Genome Institute"/>
            <person name="Krizsan K."/>
            <person name="Almasi E."/>
            <person name="Merenyi Z."/>
            <person name="Sahu N."/>
            <person name="Viragh M."/>
            <person name="Koszo T."/>
            <person name="Mondo S."/>
            <person name="Kiss B."/>
            <person name="Balint B."/>
            <person name="Kues U."/>
            <person name="Barry K."/>
            <person name="Hegedus J.C."/>
            <person name="Henrissat B."/>
            <person name="Johnson J."/>
            <person name="Lipzen A."/>
            <person name="Ohm R."/>
            <person name="Nagy I."/>
            <person name="Pangilinan J."/>
            <person name="Yan J."/>
            <person name="Xiong Y."/>
            <person name="Grigoriev I.V."/>
            <person name="Hibbett D.S."/>
            <person name="Nagy L.G."/>
        </authorList>
    </citation>
    <scope>NUCLEOTIDE SEQUENCE [LARGE SCALE GENOMIC DNA]</scope>
    <source>
        <strain evidence="1 2">SZMC22713</strain>
    </source>
</reference>
<name>A0A4Y7Q2P4_9AGAM</name>
<organism evidence="1 2">
    <name type="scientific">Rickenella mellea</name>
    <dbReference type="NCBI Taxonomy" id="50990"/>
    <lineage>
        <taxon>Eukaryota</taxon>
        <taxon>Fungi</taxon>
        <taxon>Dikarya</taxon>
        <taxon>Basidiomycota</taxon>
        <taxon>Agaricomycotina</taxon>
        <taxon>Agaricomycetes</taxon>
        <taxon>Hymenochaetales</taxon>
        <taxon>Rickenellaceae</taxon>
        <taxon>Rickenella</taxon>
    </lineage>
</organism>
<dbReference type="AlphaFoldDB" id="A0A4Y7Q2P4"/>
<evidence type="ECO:0000313" key="1">
    <source>
        <dbReference type="EMBL" id="TDL21923.1"/>
    </source>
</evidence>
<gene>
    <name evidence="1" type="ORF">BD410DRAFT_803759</name>
</gene>
<dbReference type="VEuPathDB" id="FungiDB:BD410DRAFT_803759"/>
<protein>
    <submittedName>
        <fullName evidence="1">Uncharacterized protein</fullName>
    </submittedName>
</protein>
<dbReference type="Proteomes" id="UP000294933">
    <property type="component" value="Unassembled WGS sequence"/>
</dbReference>
<accession>A0A4Y7Q2P4</accession>
<sequence>MDFRVFGCRDLNGDELDGGMGIGGCCTCVSGSWVRNVLYLRTARSPATHDVDRFVVACVNPFGGPRRHEDVLADARMMLFGELNVFRVRPRTSWSVSAASVSNVPVSYPSRYASSASDHRPCIWTIHFAYNECRTMYDHGRGIVLQSRDAAEDVLVSGTDVGAHS</sequence>
<dbReference type="EMBL" id="ML170177">
    <property type="protein sequence ID" value="TDL21923.1"/>
    <property type="molecule type" value="Genomic_DNA"/>
</dbReference>